<evidence type="ECO:0000256" key="4">
    <source>
        <dbReference type="ARBA" id="ARBA00023136"/>
    </source>
</evidence>
<dbReference type="InterPro" id="IPR005829">
    <property type="entry name" value="Sugar_transporter_CS"/>
</dbReference>
<accession>A0A261FBZ8</accession>
<feature type="transmembrane region" description="Helical" evidence="5">
    <location>
        <begin position="143"/>
        <end position="168"/>
    </location>
</feature>
<feature type="transmembrane region" description="Helical" evidence="5">
    <location>
        <begin position="180"/>
        <end position="202"/>
    </location>
</feature>
<dbReference type="PANTHER" id="PTHR23528">
    <property type="match status" value="1"/>
</dbReference>
<gene>
    <name evidence="7" type="ORF">BTIS_1784</name>
</gene>
<keyword evidence="4 5" id="KW-0472">Membrane</keyword>
<feature type="transmembrane region" description="Helical" evidence="5">
    <location>
        <begin position="421"/>
        <end position="440"/>
    </location>
</feature>
<comment type="caution">
    <text evidence="7">The sequence shown here is derived from an EMBL/GenBank/DDBJ whole genome shotgun (WGS) entry which is preliminary data.</text>
</comment>
<dbReference type="EMBL" id="MWWV01000014">
    <property type="protein sequence ID" value="OZG56680.1"/>
    <property type="molecule type" value="Genomic_DNA"/>
</dbReference>
<feature type="transmembrane region" description="Helical" evidence="5">
    <location>
        <begin position="84"/>
        <end position="107"/>
    </location>
</feature>
<keyword evidence="3 5" id="KW-1133">Transmembrane helix</keyword>
<dbReference type="PROSITE" id="PS00216">
    <property type="entry name" value="SUGAR_TRANSPORT_1"/>
    <property type="match status" value="1"/>
</dbReference>
<dbReference type="SUPFAM" id="SSF103473">
    <property type="entry name" value="MFS general substrate transporter"/>
    <property type="match status" value="1"/>
</dbReference>
<keyword evidence="8" id="KW-1185">Reference proteome</keyword>
<feature type="transmembrane region" description="Helical" evidence="5">
    <location>
        <begin position="47"/>
        <end position="69"/>
    </location>
</feature>
<feature type="domain" description="Major facilitator superfamily (MFS) profile" evidence="6">
    <location>
        <begin position="43"/>
        <end position="444"/>
    </location>
</feature>
<evidence type="ECO:0000256" key="3">
    <source>
        <dbReference type="ARBA" id="ARBA00022989"/>
    </source>
</evidence>
<feature type="transmembrane region" description="Helical" evidence="5">
    <location>
        <begin position="356"/>
        <end position="373"/>
    </location>
</feature>
<evidence type="ECO:0000313" key="7">
    <source>
        <dbReference type="EMBL" id="OZG56680.1"/>
    </source>
</evidence>
<protein>
    <submittedName>
        <fullName evidence="7">MFS transporter</fullName>
    </submittedName>
</protein>
<reference evidence="7 8" key="1">
    <citation type="journal article" date="2017" name="BMC Genomics">
        <title>Comparative genomic and phylogenomic analyses of the Bifidobacteriaceae family.</title>
        <authorList>
            <person name="Lugli G.A."/>
            <person name="Milani C."/>
            <person name="Turroni F."/>
            <person name="Duranti S."/>
            <person name="Mancabelli L."/>
            <person name="Mangifesta M."/>
            <person name="Ferrario C."/>
            <person name="Modesto M."/>
            <person name="Mattarelli P."/>
            <person name="Jiri K."/>
            <person name="van Sinderen D."/>
            <person name="Ventura M."/>
        </authorList>
    </citation>
    <scope>NUCLEOTIDE SEQUENCE [LARGE SCALE GENOMIC DNA]</scope>
    <source>
        <strain evidence="7 8">DSM 100201</strain>
    </source>
</reference>
<dbReference type="Pfam" id="PF07690">
    <property type="entry name" value="MFS_1"/>
    <property type="match status" value="1"/>
</dbReference>
<feature type="transmembrane region" description="Helical" evidence="5">
    <location>
        <begin position="265"/>
        <end position="286"/>
    </location>
</feature>
<comment type="subcellular location">
    <subcellularLocation>
        <location evidence="1">Cell membrane</location>
        <topology evidence="1">Multi-pass membrane protein</topology>
    </subcellularLocation>
</comment>
<dbReference type="RefSeq" id="WP_245819393.1">
    <property type="nucleotide sequence ID" value="NZ_MWWV01000014.1"/>
</dbReference>
<feature type="transmembrane region" description="Helical" evidence="5">
    <location>
        <begin position="394"/>
        <end position="415"/>
    </location>
</feature>
<dbReference type="PROSITE" id="PS50850">
    <property type="entry name" value="MFS"/>
    <property type="match status" value="1"/>
</dbReference>
<dbReference type="InterPro" id="IPR036259">
    <property type="entry name" value="MFS_trans_sf"/>
</dbReference>
<dbReference type="Gene3D" id="1.20.1250.20">
    <property type="entry name" value="MFS general substrate transporter like domains"/>
    <property type="match status" value="2"/>
</dbReference>
<feature type="transmembrane region" description="Helical" evidence="5">
    <location>
        <begin position="119"/>
        <end position="137"/>
    </location>
</feature>
<dbReference type="GO" id="GO:0022857">
    <property type="term" value="F:transmembrane transporter activity"/>
    <property type="evidence" value="ECO:0007669"/>
    <property type="project" value="InterPro"/>
</dbReference>
<dbReference type="GO" id="GO:0005886">
    <property type="term" value="C:plasma membrane"/>
    <property type="evidence" value="ECO:0007669"/>
    <property type="project" value="UniProtKB-SubCell"/>
</dbReference>
<feature type="transmembrane region" description="Helical" evidence="5">
    <location>
        <begin position="298"/>
        <end position="319"/>
    </location>
</feature>
<proteinExistence type="predicted"/>
<dbReference type="Proteomes" id="UP000216444">
    <property type="component" value="Unassembled WGS sequence"/>
</dbReference>
<evidence type="ECO:0000259" key="6">
    <source>
        <dbReference type="PROSITE" id="PS50850"/>
    </source>
</evidence>
<evidence type="ECO:0000256" key="1">
    <source>
        <dbReference type="ARBA" id="ARBA00004651"/>
    </source>
</evidence>
<name>A0A261FBZ8_9BIFI</name>
<dbReference type="AlphaFoldDB" id="A0A261FBZ8"/>
<evidence type="ECO:0000256" key="5">
    <source>
        <dbReference type="SAM" id="Phobius"/>
    </source>
</evidence>
<feature type="transmembrane region" description="Helical" evidence="5">
    <location>
        <begin position="208"/>
        <end position="228"/>
    </location>
</feature>
<dbReference type="PANTHER" id="PTHR23528:SF1">
    <property type="entry name" value="MAJOR FACILITATOR SUPERFAMILY (MFS) PROFILE DOMAIN-CONTAINING PROTEIN"/>
    <property type="match status" value="1"/>
</dbReference>
<keyword evidence="2 5" id="KW-0812">Transmembrane</keyword>
<feature type="transmembrane region" description="Helical" evidence="5">
    <location>
        <begin position="331"/>
        <end position="350"/>
    </location>
</feature>
<evidence type="ECO:0000256" key="2">
    <source>
        <dbReference type="ARBA" id="ARBA00022692"/>
    </source>
</evidence>
<dbReference type="InterPro" id="IPR011701">
    <property type="entry name" value="MFS"/>
</dbReference>
<sequence>MTMAATATLSKEERLAAHNAAIAAAGKDPSLSPETGKPVAKSTLFRFGAGFLIFGILWMSGLSIVSAVLLPEHYKAIEGANPEALVGIVNSFTAVASLVSNLMFGNFSDRSRSRFGRRTPWIVFGALLGGVTLFLTGTTHNAVLLTIFYCACMVGLNCMIAPLVAILSDRVPSGVRGTMSAFYGAGATIGAPIGTMIGALFITNLIPGFAVAGVLMFLGGVVAVVIMPREQSADYLPKEEGSLKDVLMSFRPPKFSTAHDFYKAFAGRFCMLVSYQMISVYQLYIIQNYIGQSVEQSAVTISVVSSIIMVVSLVGSFISGPVSDLIGRRKVPVIVASVLFAIGIAMPWIFPSSMGMYLFAGIAGLGYAVYSAVDQALLVDVLPNKEEAGKDLGILNLATTLGQMCGPIIMSAIVVNLGYTFAFPVSIALAIIGCFFIQIIKGVK</sequence>
<dbReference type="InterPro" id="IPR020846">
    <property type="entry name" value="MFS_dom"/>
</dbReference>
<evidence type="ECO:0000313" key="8">
    <source>
        <dbReference type="Proteomes" id="UP000216444"/>
    </source>
</evidence>
<organism evidence="7 8">
    <name type="scientific">Bifidobacterium tissieri</name>
    <dbReference type="NCBI Taxonomy" id="1630162"/>
    <lineage>
        <taxon>Bacteria</taxon>
        <taxon>Bacillati</taxon>
        <taxon>Actinomycetota</taxon>
        <taxon>Actinomycetes</taxon>
        <taxon>Bifidobacteriales</taxon>
        <taxon>Bifidobacteriaceae</taxon>
        <taxon>Bifidobacterium</taxon>
    </lineage>
</organism>